<gene>
    <name evidence="1" type="ORF">WN51_08655</name>
</gene>
<dbReference type="EMBL" id="KQ435719">
    <property type="protein sequence ID" value="KOX78896.1"/>
    <property type="molecule type" value="Genomic_DNA"/>
</dbReference>
<reference evidence="1 2" key="1">
    <citation type="submission" date="2015-07" db="EMBL/GenBank/DDBJ databases">
        <title>The genome of Melipona quadrifasciata.</title>
        <authorList>
            <person name="Pan H."/>
            <person name="Kapheim K."/>
        </authorList>
    </citation>
    <scope>NUCLEOTIDE SEQUENCE [LARGE SCALE GENOMIC DNA]</scope>
    <source>
        <strain evidence="1">0111107301</strain>
        <tissue evidence="1">Whole body</tissue>
    </source>
</reference>
<evidence type="ECO:0000313" key="2">
    <source>
        <dbReference type="Proteomes" id="UP000053105"/>
    </source>
</evidence>
<dbReference type="PROSITE" id="PS51257">
    <property type="entry name" value="PROKAR_LIPOPROTEIN"/>
    <property type="match status" value="1"/>
</dbReference>
<organism evidence="1 2">
    <name type="scientific">Melipona quadrifasciata</name>
    <dbReference type="NCBI Taxonomy" id="166423"/>
    <lineage>
        <taxon>Eukaryota</taxon>
        <taxon>Metazoa</taxon>
        <taxon>Ecdysozoa</taxon>
        <taxon>Arthropoda</taxon>
        <taxon>Hexapoda</taxon>
        <taxon>Insecta</taxon>
        <taxon>Pterygota</taxon>
        <taxon>Neoptera</taxon>
        <taxon>Endopterygota</taxon>
        <taxon>Hymenoptera</taxon>
        <taxon>Apocrita</taxon>
        <taxon>Aculeata</taxon>
        <taxon>Apoidea</taxon>
        <taxon>Anthophila</taxon>
        <taxon>Apidae</taxon>
        <taxon>Melipona</taxon>
    </lineage>
</organism>
<keyword evidence="2" id="KW-1185">Reference proteome</keyword>
<name>A0A0M9A8Y6_9HYME</name>
<proteinExistence type="predicted"/>
<accession>A0A0M9A8Y6</accession>
<evidence type="ECO:0000313" key="1">
    <source>
        <dbReference type="EMBL" id="KOX78896.1"/>
    </source>
</evidence>
<dbReference type="AlphaFoldDB" id="A0A0M9A8Y6"/>
<protein>
    <submittedName>
        <fullName evidence="1">Uncharacterized protein</fullName>
    </submittedName>
</protein>
<dbReference type="Proteomes" id="UP000053105">
    <property type="component" value="Unassembled WGS sequence"/>
</dbReference>
<sequence>MVEQRKIGWILHTVALSCEFTFSAKIDVHEHEARFCSRRTVEKLQAVIGGLQMADATKWIARIARCITRPVTSKYWCARHDDNRHRVRSQILVKRMRFRCAG</sequence>